<sequence length="30" mass="3668">MRNRFLVISRFRCYFIALSWLPCCSEGGWR</sequence>
<protein>
    <submittedName>
        <fullName evidence="1">Uncharacterized protein</fullName>
    </submittedName>
</protein>
<accession>A0A482VQ19</accession>
<dbReference type="Proteomes" id="UP000292052">
    <property type="component" value="Unassembled WGS sequence"/>
</dbReference>
<organism evidence="1 2">
    <name type="scientific">Asbolus verrucosus</name>
    <name type="common">Desert ironclad beetle</name>
    <dbReference type="NCBI Taxonomy" id="1661398"/>
    <lineage>
        <taxon>Eukaryota</taxon>
        <taxon>Metazoa</taxon>
        <taxon>Ecdysozoa</taxon>
        <taxon>Arthropoda</taxon>
        <taxon>Hexapoda</taxon>
        <taxon>Insecta</taxon>
        <taxon>Pterygota</taxon>
        <taxon>Neoptera</taxon>
        <taxon>Endopterygota</taxon>
        <taxon>Coleoptera</taxon>
        <taxon>Polyphaga</taxon>
        <taxon>Cucujiformia</taxon>
        <taxon>Tenebrionidae</taxon>
        <taxon>Pimeliinae</taxon>
        <taxon>Asbolus</taxon>
    </lineage>
</organism>
<keyword evidence="2" id="KW-1185">Reference proteome</keyword>
<comment type="caution">
    <text evidence="1">The sequence shown here is derived from an EMBL/GenBank/DDBJ whole genome shotgun (WGS) entry which is preliminary data.</text>
</comment>
<dbReference type="AlphaFoldDB" id="A0A482VQ19"/>
<reference evidence="1 2" key="1">
    <citation type="submission" date="2017-03" db="EMBL/GenBank/DDBJ databases">
        <title>Genome of the blue death feigning beetle - Asbolus verrucosus.</title>
        <authorList>
            <person name="Rider S.D."/>
        </authorList>
    </citation>
    <scope>NUCLEOTIDE SEQUENCE [LARGE SCALE GENOMIC DNA]</scope>
    <source>
        <strain evidence="1">Butters</strain>
        <tissue evidence="1">Head and leg muscle</tissue>
    </source>
</reference>
<proteinExistence type="predicted"/>
<evidence type="ECO:0000313" key="2">
    <source>
        <dbReference type="Proteomes" id="UP000292052"/>
    </source>
</evidence>
<evidence type="ECO:0000313" key="1">
    <source>
        <dbReference type="EMBL" id="RZC34816.1"/>
    </source>
</evidence>
<dbReference type="EMBL" id="QDEB01076485">
    <property type="protein sequence ID" value="RZC34816.1"/>
    <property type="molecule type" value="Genomic_DNA"/>
</dbReference>
<name>A0A482VQ19_ASBVE</name>
<gene>
    <name evidence="1" type="ORF">BDFB_009140</name>
</gene>